<sequence>MMKKILFICNFLITAMSFSQGNVMDQMQIKTPQTYAFEKYGNIPVNLYTGMIDMRIPLYNLNIDGENSINVMLSYDSSGFIPHKKGDLGGMGWSLIAGGRISRTVRLMNIKESLNQMEVIPLIVE</sequence>
<evidence type="ECO:0000256" key="1">
    <source>
        <dbReference type="SAM" id="SignalP"/>
    </source>
</evidence>
<dbReference type="Proteomes" id="UP000587367">
    <property type="component" value="Unassembled WGS sequence"/>
</dbReference>
<accession>A0ABR6PV78</accession>
<keyword evidence="3" id="KW-1185">Reference proteome</keyword>
<keyword evidence="1" id="KW-0732">Signal</keyword>
<feature type="chain" id="PRO_5046973301" evidence="1">
    <location>
        <begin position="22"/>
        <end position="125"/>
    </location>
</feature>
<proteinExistence type="predicted"/>
<reference evidence="2 3" key="1">
    <citation type="submission" date="2020-08" db="EMBL/GenBank/DDBJ databases">
        <title>Functional genomics of gut bacteria from endangered species of beetles.</title>
        <authorList>
            <person name="Carlos-Shanley C."/>
        </authorList>
    </citation>
    <scope>NUCLEOTIDE SEQUENCE [LARGE SCALE GENOMIC DNA]</scope>
    <source>
        <strain evidence="2 3">S00068</strain>
    </source>
</reference>
<evidence type="ECO:0000313" key="3">
    <source>
        <dbReference type="Proteomes" id="UP000587367"/>
    </source>
</evidence>
<name>A0ABR6PV78_9FLAO</name>
<evidence type="ECO:0000313" key="2">
    <source>
        <dbReference type="EMBL" id="MBB6329603.1"/>
    </source>
</evidence>
<feature type="signal peptide" evidence="1">
    <location>
        <begin position="1"/>
        <end position="21"/>
    </location>
</feature>
<dbReference type="EMBL" id="JACHKS010000001">
    <property type="protein sequence ID" value="MBB6329603.1"/>
    <property type="molecule type" value="Genomic_DNA"/>
</dbReference>
<comment type="caution">
    <text evidence="2">The sequence shown here is derived from an EMBL/GenBank/DDBJ whole genome shotgun (WGS) entry which is preliminary data.</text>
</comment>
<organism evidence="2 3">
    <name type="scientific">Chryseobacterium sediminis</name>
    <dbReference type="NCBI Taxonomy" id="1679494"/>
    <lineage>
        <taxon>Bacteria</taxon>
        <taxon>Pseudomonadati</taxon>
        <taxon>Bacteroidota</taxon>
        <taxon>Flavobacteriia</taxon>
        <taxon>Flavobacteriales</taxon>
        <taxon>Weeksellaceae</taxon>
        <taxon>Chryseobacterium group</taxon>
        <taxon>Chryseobacterium</taxon>
    </lineage>
</organism>
<gene>
    <name evidence="2" type="ORF">HNP24_000553</name>
</gene>
<protein>
    <submittedName>
        <fullName evidence="2">Uncharacterized protein</fullName>
    </submittedName>
</protein>